<evidence type="ECO:0000313" key="2">
    <source>
        <dbReference type="Proteomes" id="UP000215999"/>
    </source>
</evidence>
<dbReference type="RefSeq" id="WP_094959023.1">
    <property type="nucleotide sequence ID" value="NZ_NOIF01000407.1"/>
</dbReference>
<protein>
    <submittedName>
        <fullName evidence="1">Amino acid ABC transporter</fullName>
    </submittedName>
</protein>
<evidence type="ECO:0000313" key="1">
    <source>
        <dbReference type="EMBL" id="OZS41333.1"/>
    </source>
</evidence>
<comment type="caution">
    <text evidence="1">The sequence shown here is derived from an EMBL/GenBank/DDBJ whole genome shotgun (WGS) entry which is preliminary data.</text>
</comment>
<dbReference type="Proteomes" id="UP000215999">
    <property type="component" value="Unassembled WGS sequence"/>
</dbReference>
<proteinExistence type="predicted"/>
<organism evidence="1 2">
    <name type="scientific">Photobacterium sanguinicancri</name>
    <dbReference type="NCBI Taxonomy" id="875932"/>
    <lineage>
        <taxon>Bacteria</taxon>
        <taxon>Pseudomonadati</taxon>
        <taxon>Pseudomonadota</taxon>
        <taxon>Gammaproteobacteria</taxon>
        <taxon>Vibrionales</taxon>
        <taxon>Vibrionaceae</taxon>
        <taxon>Photobacterium</taxon>
    </lineage>
</organism>
<gene>
    <name evidence="1" type="ORF">ASV53_24305</name>
</gene>
<sequence length="241" mass="27432">MTLSITALLSFSSVAASPNDINYYVIAKQAAPFQIENKADQHSGIVTDIVKKVFEGSQYAINYHSYPFNRMISILEGGGQANWITYGSPSWGGVQAKNLSEEPIYTVKHVLLSSKKNEFTFKNMKDIENKIVVLLHGFDYPQLTPFIQSGKVEELRVKDYQAAFRIVKKLQGDAAFVEMDSRIKYNLSELNLDREQYKTQSFNKIIPDYPIYLAFDPNMDKSIQTFINDRLKNMKSSGELD</sequence>
<feature type="non-terminal residue" evidence="1">
    <location>
        <position position="241"/>
    </location>
</feature>
<accession>A0ABX4FR66</accession>
<dbReference type="EMBL" id="NOIF01000407">
    <property type="protein sequence ID" value="OZS41333.1"/>
    <property type="molecule type" value="Genomic_DNA"/>
</dbReference>
<reference evidence="1 2" key="1">
    <citation type="journal article" date="2016" name="Antonie Van Leeuwenhoek">
        <title>Photobacterium sanguinicancri sp. nov. isolated from marine animals.</title>
        <authorList>
            <person name="Gomez-Gil B."/>
            <person name="Roque A."/>
            <person name="Rotllant G."/>
            <person name="Romalde J.L."/>
            <person name="Doce A."/>
            <person name="Eggermont M."/>
            <person name="Defoirdt T."/>
        </authorList>
    </citation>
    <scope>NUCLEOTIDE SEQUENCE [LARGE SCALE GENOMIC DNA]</scope>
    <source>
        <strain evidence="1 2">CAIM 1827</strain>
    </source>
</reference>
<dbReference type="SUPFAM" id="SSF53850">
    <property type="entry name" value="Periplasmic binding protein-like II"/>
    <property type="match status" value="1"/>
</dbReference>
<dbReference type="Gene3D" id="3.40.190.10">
    <property type="entry name" value="Periplasmic binding protein-like II"/>
    <property type="match status" value="2"/>
</dbReference>
<name>A0ABX4FR66_9GAMM</name>
<keyword evidence="2" id="KW-1185">Reference proteome</keyword>